<feature type="compositionally biased region" description="Polar residues" evidence="1">
    <location>
        <begin position="276"/>
        <end position="288"/>
    </location>
</feature>
<feature type="compositionally biased region" description="Basic and acidic residues" evidence="1">
    <location>
        <begin position="289"/>
        <end position="299"/>
    </location>
</feature>
<dbReference type="AlphaFoldDB" id="A0AAD2FD08"/>
<feature type="compositionally biased region" description="Acidic residues" evidence="1">
    <location>
        <begin position="320"/>
        <end position="334"/>
    </location>
</feature>
<dbReference type="Pfam" id="PF00023">
    <property type="entry name" value="Ank"/>
    <property type="match status" value="1"/>
</dbReference>
<accession>A0AAD2FD08</accession>
<comment type="caution">
    <text evidence="2">The sequence shown here is derived from an EMBL/GenBank/DDBJ whole genome shotgun (WGS) entry which is preliminary data.</text>
</comment>
<proteinExistence type="predicted"/>
<reference evidence="2" key="1">
    <citation type="submission" date="2023-08" db="EMBL/GenBank/DDBJ databases">
        <authorList>
            <person name="Audoor S."/>
            <person name="Bilcke G."/>
        </authorList>
    </citation>
    <scope>NUCLEOTIDE SEQUENCE</scope>
</reference>
<evidence type="ECO:0000313" key="3">
    <source>
        <dbReference type="Proteomes" id="UP001295423"/>
    </source>
</evidence>
<gene>
    <name evidence="2" type="ORF">CYCCA115_LOCUS2874</name>
</gene>
<dbReference type="Gene3D" id="1.25.40.20">
    <property type="entry name" value="Ankyrin repeat-containing domain"/>
    <property type="match status" value="1"/>
</dbReference>
<dbReference type="Proteomes" id="UP001295423">
    <property type="component" value="Unassembled WGS sequence"/>
</dbReference>
<sequence length="334" mass="36710">MDPNLGRTKLESLAPYDDNRSGFVIIDEFHMENAYKTDENVMAVALSKLLNHNLILQNATMMIYVLPPNFARHEANAFLRNGFFQDPAIARGGGAEQRILVASSYHTKLPLRSSQEVAQVQFVTVPDPQMPQGNDEELLSYIKRELSGLGNLNFQTVFGKIDEYLRNGASVKKSFAIHAAVANNSLEVVRHLLEQDPSAVNALDFTLCTPLMTSAAVAAGNSTNSGIKETKVMDLLLSRGADKSLQDNKGMTAYGHYIKQRMGYDEMMSAMMGQRNKAQTAATYQASHPSERAVQDKLRPPNGPSASDLRGGERPGIIVYEDEGFGNDDSDGDY</sequence>
<dbReference type="EMBL" id="CAKOGP040000224">
    <property type="protein sequence ID" value="CAJ1932513.1"/>
    <property type="molecule type" value="Genomic_DNA"/>
</dbReference>
<organism evidence="2 3">
    <name type="scientific">Cylindrotheca closterium</name>
    <dbReference type="NCBI Taxonomy" id="2856"/>
    <lineage>
        <taxon>Eukaryota</taxon>
        <taxon>Sar</taxon>
        <taxon>Stramenopiles</taxon>
        <taxon>Ochrophyta</taxon>
        <taxon>Bacillariophyta</taxon>
        <taxon>Bacillariophyceae</taxon>
        <taxon>Bacillariophycidae</taxon>
        <taxon>Bacillariales</taxon>
        <taxon>Bacillariaceae</taxon>
        <taxon>Cylindrotheca</taxon>
    </lineage>
</organism>
<feature type="region of interest" description="Disordered" evidence="1">
    <location>
        <begin position="276"/>
        <end position="334"/>
    </location>
</feature>
<dbReference type="InterPro" id="IPR002110">
    <property type="entry name" value="Ankyrin_rpt"/>
</dbReference>
<evidence type="ECO:0000256" key="1">
    <source>
        <dbReference type="SAM" id="MobiDB-lite"/>
    </source>
</evidence>
<dbReference type="SUPFAM" id="SSF48403">
    <property type="entry name" value="Ankyrin repeat"/>
    <property type="match status" value="1"/>
</dbReference>
<evidence type="ECO:0000313" key="2">
    <source>
        <dbReference type="EMBL" id="CAJ1932513.1"/>
    </source>
</evidence>
<keyword evidence="3" id="KW-1185">Reference proteome</keyword>
<protein>
    <submittedName>
        <fullName evidence="2">Uncharacterized protein</fullName>
    </submittedName>
</protein>
<dbReference type="InterPro" id="IPR036770">
    <property type="entry name" value="Ankyrin_rpt-contain_sf"/>
</dbReference>
<name>A0AAD2FD08_9STRA</name>